<dbReference type="Pfam" id="PF05016">
    <property type="entry name" value="ParE_toxin"/>
    <property type="match status" value="1"/>
</dbReference>
<keyword evidence="4" id="KW-1185">Reference proteome</keyword>
<organism evidence="3 4">
    <name type="scientific">Nitratidesulfovibrio oxamicus</name>
    <dbReference type="NCBI Taxonomy" id="32016"/>
    <lineage>
        <taxon>Bacteria</taxon>
        <taxon>Pseudomonadati</taxon>
        <taxon>Thermodesulfobacteriota</taxon>
        <taxon>Desulfovibrionia</taxon>
        <taxon>Desulfovibrionales</taxon>
        <taxon>Desulfovibrionaceae</taxon>
        <taxon>Nitratidesulfovibrio</taxon>
    </lineage>
</organism>
<dbReference type="NCBIfam" id="TIGR02385">
    <property type="entry name" value="RelE_StbE"/>
    <property type="match status" value="1"/>
</dbReference>
<evidence type="ECO:0000313" key="4">
    <source>
        <dbReference type="Proteomes" id="UP001194469"/>
    </source>
</evidence>
<dbReference type="InterPro" id="IPR007712">
    <property type="entry name" value="RelE/ParE_toxin"/>
</dbReference>
<accession>A0ABS0J1W5</accession>
<evidence type="ECO:0000256" key="2">
    <source>
        <dbReference type="ARBA" id="ARBA00022649"/>
    </source>
</evidence>
<protein>
    <submittedName>
        <fullName evidence="3">Type II toxin-antitoxin system RelE/ParE family toxin</fullName>
    </submittedName>
</protein>
<name>A0ABS0J1W5_9BACT</name>
<dbReference type="InterPro" id="IPR035093">
    <property type="entry name" value="RelE/ParE_toxin_dom_sf"/>
</dbReference>
<gene>
    <name evidence="3" type="ORF">FVW20_05045</name>
</gene>
<sequence length="101" mass="11299">MSSVIEWSLPALDDLAEIAMWLRQEDAGLAEGMVRRIFASAELLSPYPLAGRVGRVAGTRELVVRRSPYLLVYLVEEARVVVVRVLHERKDWPGPDNSDAP</sequence>
<dbReference type="InterPro" id="IPR051803">
    <property type="entry name" value="TA_system_RelE-like_toxin"/>
</dbReference>
<dbReference type="Proteomes" id="UP001194469">
    <property type="component" value="Unassembled WGS sequence"/>
</dbReference>
<evidence type="ECO:0000256" key="1">
    <source>
        <dbReference type="ARBA" id="ARBA00006226"/>
    </source>
</evidence>
<proteinExistence type="inferred from homology"/>
<comment type="similarity">
    <text evidence="1">Belongs to the RelE toxin family.</text>
</comment>
<keyword evidence="2" id="KW-1277">Toxin-antitoxin system</keyword>
<dbReference type="RefSeq" id="WP_196608562.1">
    <property type="nucleotide sequence ID" value="NZ_VRYY01000111.1"/>
</dbReference>
<dbReference type="EMBL" id="VRYY01000111">
    <property type="protein sequence ID" value="MBG3876409.1"/>
    <property type="molecule type" value="Genomic_DNA"/>
</dbReference>
<evidence type="ECO:0000313" key="3">
    <source>
        <dbReference type="EMBL" id="MBG3876409.1"/>
    </source>
</evidence>
<comment type="caution">
    <text evidence="3">The sequence shown here is derived from an EMBL/GenBank/DDBJ whole genome shotgun (WGS) entry which is preliminary data.</text>
</comment>
<dbReference type="PANTHER" id="PTHR33755">
    <property type="entry name" value="TOXIN PARE1-RELATED"/>
    <property type="match status" value="1"/>
</dbReference>
<reference evidence="3 4" key="1">
    <citation type="submission" date="2019-08" db="EMBL/GenBank/DDBJ databases">
        <authorList>
            <person name="Luo N."/>
        </authorList>
    </citation>
    <scope>NUCLEOTIDE SEQUENCE [LARGE SCALE GENOMIC DNA]</scope>
    <source>
        <strain evidence="3 4">NCIMB 9442</strain>
    </source>
</reference>
<dbReference type="Gene3D" id="3.30.2310.20">
    <property type="entry name" value="RelE-like"/>
    <property type="match status" value="1"/>
</dbReference>